<evidence type="ECO:0008006" key="3">
    <source>
        <dbReference type="Google" id="ProtNLM"/>
    </source>
</evidence>
<protein>
    <recommendedName>
        <fullName evidence="3">GrpB family protein</fullName>
    </recommendedName>
</protein>
<gene>
    <name evidence="1" type="ORF">N7532_006003</name>
</gene>
<evidence type="ECO:0000313" key="2">
    <source>
        <dbReference type="Proteomes" id="UP001149074"/>
    </source>
</evidence>
<dbReference type="PANTHER" id="PTHR34822">
    <property type="entry name" value="GRPB DOMAIN PROTEIN (AFU_ORTHOLOGUE AFUA_1G01530)"/>
    <property type="match status" value="1"/>
</dbReference>
<dbReference type="AlphaFoldDB" id="A0A9W9KBJ1"/>
<dbReference type="EMBL" id="JAPQKI010000005">
    <property type="protein sequence ID" value="KAJ5099002.1"/>
    <property type="molecule type" value="Genomic_DNA"/>
</dbReference>
<reference evidence="1" key="1">
    <citation type="submission" date="2022-11" db="EMBL/GenBank/DDBJ databases">
        <authorList>
            <person name="Petersen C."/>
        </authorList>
    </citation>
    <scope>NUCLEOTIDE SEQUENCE</scope>
    <source>
        <strain evidence="1">IBT 30761</strain>
    </source>
</reference>
<sequence length="193" mass="21737">MKVNVEPYNPEWPLKFRKVQERLQGILQNVPVITIEHVGSTSIPLLRAKPVLDIDIIVKPSALEAARTALASAGYTDCGEMGVPGRFAFRQPGYGLLDFAHGLTINGELRQNTYVILEGCTALRNHLDIKRVLTENENLREEYARFKADLAERDFGNIDEYCIAKTEVLCKILRIAGWSEEELEPVIRANMNV</sequence>
<comment type="caution">
    <text evidence="1">The sequence shown here is derived from an EMBL/GenBank/DDBJ whole genome shotgun (WGS) entry which is preliminary data.</text>
</comment>
<name>A0A9W9KBJ1_9EURO</name>
<organism evidence="1 2">
    <name type="scientific">Penicillium argentinense</name>
    <dbReference type="NCBI Taxonomy" id="1131581"/>
    <lineage>
        <taxon>Eukaryota</taxon>
        <taxon>Fungi</taxon>
        <taxon>Dikarya</taxon>
        <taxon>Ascomycota</taxon>
        <taxon>Pezizomycotina</taxon>
        <taxon>Eurotiomycetes</taxon>
        <taxon>Eurotiomycetidae</taxon>
        <taxon>Eurotiales</taxon>
        <taxon>Aspergillaceae</taxon>
        <taxon>Penicillium</taxon>
    </lineage>
</organism>
<keyword evidence="2" id="KW-1185">Reference proteome</keyword>
<dbReference type="Gene3D" id="3.30.460.10">
    <property type="entry name" value="Beta Polymerase, domain 2"/>
    <property type="match status" value="1"/>
</dbReference>
<dbReference type="PANTHER" id="PTHR34822:SF1">
    <property type="entry name" value="GRPB FAMILY PROTEIN"/>
    <property type="match status" value="1"/>
</dbReference>
<dbReference type="OrthoDB" id="630895at2759"/>
<dbReference type="Proteomes" id="UP001149074">
    <property type="component" value="Unassembled WGS sequence"/>
</dbReference>
<dbReference type="RefSeq" id="XP_056474656.1">
    <property type="nucleotide sequence ID" value="XM_056618497.1"/>
</dbReference>
<dbReference type="GeneID" id="81357476"/>
<accession>A0A9W9KBJ1</accession>
<proteinExistence type="predicted"/>
<dbReference type="Pfam" id="PF04229">
    <property type="entry name" value="GrpB"/>
    <property type="match status" value="1"/>
</dbReference>
<dbReference type="InterPro" id="IPR043519">
    <property type="entry name" value="NT_sf"/>
</dbReference>
<reference evidence="1" key="2">
    <citation type="journal article" date="2023" name="IMA Fungus">
        <title>Comparative genomic study of the Penicillium genus elucidates a diverse pangenome and 15 lateral gene transfer events.</title>
        <authorList>
            <person name="Petersen C."/>
            <person name="Sorensen T."/>
            <person name="Nielsen M.R."/>
            <person name="Sondergaard T.E."/>
            <person name="Sorensen J.L."/>
            <person name="Fitzpatrick D.A."/>
            <person name="Frisvad J.C."/>
            <person name="Nielsen K.L."/>
        </authorList>
    </citation>
    <scope>NUCLEOTIDE SEQUENCE</scope>
    <source>
        <strain evidence="1">IBT 30761</strain>
    </source>
</reference>
<dbReference type="SUPFAM" id="SSF81301">
    <property type="entry name" value="Nucleotidyltransferase"/>
    <property type="match status" value="1"/>
</dbReference>
<dbReference type="InterPro" id="IPR007344">
    <property type="entry name" value="GrpB/CoaE"/>
</dbReference>
<evidence type="ECO:0000313" key="1">
    <source>
        <dbReference type="EMBL" id="KAJ5099002.1"/>
    </source>
</evidence>